<proteinExistence type="inferred from homology"/>
<protein>
    <recommendedName>
        <fullName evidence="4">S-adenosyl-L-methionine-dependent methyltransferase</fullName>
        <ecNumber evidence="4">2.1.1.-</ecNumber>
    </recommendedName>
</protein>
<dbReference type="InterPro" id="IPR029063">
    <property type="entry name" value="SAM-dependent_MTases_sf"/>
</dbReference>
<dbReference type="PANTHER" id="PTHR43619:SF2">
    <property type="entry name" value="S-ADENOSYL-L-METHIONINE-DEPENDENT METHYLTRANSFERASES SUPERFAMILY PROTEIN"/>
    <property type="match status" value="1"/>
</dbReference>
<evidence type="ECO:0000256" key="4">
    <source>
        <dbReference type="RuleBase" id="RU362030"/>
    </source>
</evidence>
<dbReference type="Proteomes" id="UP001271769">
    <property type="component" value="Unassembled WGS sequence"/>
</dbReference>
<evidence type="ECO:0000256" key="3">
    <source>
        <dbReference type="ARBA" id="ARBA00022679"/>
    </source>
</evidence>
<organism evidence="5 6">
    <name type="scientific">Dongia rigui</name>
    <dbReference type="NCBI Taxonomy" id="940149"/>
    <lineage>
        <taxon>Bacteria</taxon>
        <taxon>Pseudomonadati</taxon>
        <taxon>Pseudomonadota</taxon>
        <taxon>Alphaproteobacteria</taxon>
        <taxon>Rhodospirillales</taxon>
        <taxon>Dongiaceae</taxon>
        <taxon>Dongia</taxon>
    </lineage>
</organism>
<keyword evidence="2 4" id="KW-0489">Methyltransferase</keyword>
<accession>A0ABU5DUI8</accession>
<dbReference type="EC" id="2.1.1.-" evidence="4"/>
<dbReference type="InterPro" id="IPR007213">
    <property type="entry name" value="Ppm1/Ppm2/Tcmp"/>
</dbReference>
<dbReference type="EMBL" id="JAXCLX010000001">
    <property type="protein sequence ID" value="MDY0870975.1"/>
    <property type="molecule type" value="Genomic_DNA"/>
</dbReference>
<dbReference type="Pfam" id="PF04072">
    <property type="entry name" value="LCM"/>
    <property type="match status" value="1"/>
</dbReference>
<keyword evidence="4" id="KW-0949">S-adenosyl-L-methionine</keyword>
<evidence type="ECO:0000256" key="2">
    <source>
        <dbReference type="ARBA" id="ARBA00022603"/>
    </source>
</evidence>
<dbReference type="SUPFAM" id="SSF53335">
    <property type="entry name" value="S-adenosyl-L-methionine-dependent methyltransferases"/>
    <property type="match status" value="1"/>
</dbReference>
<evidence type="ECO:0000313" key="6">
    <source>
        <dbReference type="Proteomes" id="UP001271769"/>
    </source>
</evidence>
<dbReference type="NCBIfam" id="TIGR00027">
    <property type="entry name" value="mthyl_TIGR00027"/>
    <property type="match status" value="1"/>
</dbReference>
<evidence type="ECO:0000313" key="5">
    <source>
        <dbReference type="EMBL" id="MDY0870975.1"/>
    </source>
</evidence>
<dbReference type="Gene3D" id="3.40.50.150">
    <property type="entry name" value="Vaccinia Virus protein VP39"/>
    <property type="match status" value="1"/>
</dbReference>
<keyword evidence="6" id="KW-1185">Reference proteome</keyword>
<comment type="similarity">
    <text evidence="1 4">Belongs to the UPF0677 family.</text>
</comment>
<comment type="function">
    <text evidence="4">Exhibits S-adenosyl-L-methionine-dependent methyltransferase activity.</text>
</comment>
<comment type="caution">
    <text evidence="5">The sequence shown here is derived from an EMBL/GenBank/DDBJ whole genome shotgun (WGS) entry which is preliminary data.</text>
</comment>
<dbReference type="GO" id="GO:0032259">
    <property type="term" value="P:methylation"/>
    <property type="evidence" value="ECO:0007669"/>
    <property type="project" value="UniProtKB-KW"/>
</dbReference>
<evidence type="ECO:0000256" key="1">
    <source>
        <dbReference type="ARBA" id="ARBA00008138"/>
    </source>
</evidence>
<dbReference type="InterPro" id="IPR011610">
    <property type="entry name" value="SAM_mthyl_Trfase_ML2640-like"/>
</dbReference>
<dbReference type="GO" id="GO:0008168">
    <property type="term" value="F:methyltransferase activity"/>
    <property type="evidence" value="ECO:0007669"/>
    <property type="project" value="UniProtKB-KW"/>
</dbReference>
<sequence>MPDQPLPTYDSTAVRVALWRAQHLEVDSPPHVFEDDVGLKLAPPHAEWRQRPDMHPQWIAPFRAAIVGRARLIEDMLRDEIDRGVVQYVILGAGLDTFAQRRSDLAGRVAVFEVDQPGPQAWKRQRLEKLGFGQPTWLHFVPVNFEAGDDWLAHLKAAGFNAARPAVIASTGVSMYLTLAAIKTTLRQVASLPHGSTFAMSFLLPLAMADADMRPMLQRAVDGAQASGTPFVSFFAPDEILSLAKDAGFRDVRYVSADDLAARYFANRPDGLRPPRNAEGMLIATT</sequence>
<dbReference type="RefSeq" id="WP_320499346.1">
    <property type="nucleotide sequence ID" value="NZ_JAXCLX010000001.1"/>
</dbReference>
<reference evidence="5 6" key="1">
    <citation type="journal article" date="2013" name="Antonie Van Leeuwenhoek">
        <title>Dongia rigui sp. nov., isolated from freshwater of a large wetland in Korea.</title>
        <authorList>
            <person name="Baik K.S."/>
            <person name="Hwang Y.M."/>
            <person name="Choi J.S."/>
            <person name="Kwon J."/>
            <person name="Seong C.N."/>
        </authorList>
    </citation>
    <scope>NUCLEOTIDE SEQUENCE [LARGE SCALE GENOMIC DNA]</scope>
    <source>
        <strain evidence="5 6">04SU4-P</strain>
    </source>
</reference>
<dbReference type="PANTHER" id="PTHR43619">
    <property type="entry name" value="S-ADENOSYL-L-METHIONINE-DEPENDENT METHYLTRANSFERASE YKTD-RELATED"/>
    <property type="match status" value="1"/>
</dbReference>
<keyword evidence="3 5" id="KW-0808">Transferase</keyword>
<gene>
    <name evidence="5" type="ORF">SMD31_03540</name>
</gene>
<name>A0ABU5DUI8_9PROT</name>